<proteinExistence type="predicted"/>
<dbReference type="InterPro" id="IPR029002">
    <property type="entry name" value="PLPC/GPLD1"/>
</dbReference>
<dbReference type="Proteomes" id="UP000824232">
    <property type="component" value="Unassembled WGS sequence"/>
</dbReference>
<accession>A0A9D1DTH6</accession>
<evidence type="ECO:0000313" key="2">
    <source>
        <dbReference type="EMBL" id="HIR58706.1"/>
    </source>
</evidence>
<dbReference type="AlphaFoldDB" id="A0A9D1DTH6"/>
<sequence>MPATVTHAYFANDLYDILPIGLKKLLMDEKKRLRMFSQSTDSFIFYNLLKKKDKHIRDFQGYFHTNKSGEFFINLVNYIKYNNYYQNSEIMAFLYGFIAHYSLDTKLHPFIIYKTGIVNEEDPNTYKYRNKHEYMENFLDNYMIKQKEFITPYSFKFYDFTFDLKPFSKELIEVIDYAFKETFNFKDFSKYYYKSLKDMYKALKYLRYDKYGIKMFCYKTVDKFTSDKTFKFQAISYHTPLKDDHNYLNLNHSTWIHPCLKREKHNESFIELYSIALKDAKKIITDVNSYLKGTKKINLKTVFKNYSYLTGKNCNNKNELKYFE</sequence>
<evidence type="ECO:0000259" key="1">
    <source>
        <dbReference type="Pfam" id="PF00882"/>
    </source>
</evidence>
<comment type="caution">
    <text evidence="2">The sequence shown here is derived from an EMBL/GenBank/DDBJ whole genome shotgun (WGS) entry which is preliminary data.</text>
</comment>
<gene>
    <name evidence="2" type="ORF">IAB38_01510</name>
</gene>
<organism evidence="2 3">
    <name type="scientific">Candidatus Onthousia excrementipullorum</name>
    <dbReference type="NCBI Taxonomy" id="2840884"/>
    <lineage>
        <taxon>Bacteria</taxon>
        <taxon>Bacillati</taxon>
        <taxon>Bacillota</taxon>
        <taxon>Bacilli</taxon>
        <taxon>Candidatus Onthousia</taxon>
    </lineage>
</organism>
<dbReference type="EMBL" id="DVHC01000016">
    <property type="protein sequence ID" value="HIR58706.1"/>
    <property type="molecule type" value="Genomic_DNA"/>
</dbReference>
<protein>
    <submittedName>
        <fullName evidence="2">Zinc dependent phospholipase C family protein</fullName>
    </submittedName>
</protein>
<dbReference type="Pfam" id="PF00882">
    <property type="entry name" value="Zn_dep_PLPC"/>
    <property type="match status" value="1"/>
</dbReference>
<reference evidence="2" key="1">
    <citation type="submission" date="2020-10" db="EMBL/GenBank/DDBJ databases">
        <authorList>
            <person name="Gilroy R."/>
        </authorList>
    </citation>
    <scope>NUCLEOTIDE SEQUENCE</scope>
    <source>
        <strain evidence="2">CHK184-20233</strain>
    </source>
</reference>
<name>A0A9D1DTH6_9FIRM</name>
<feature type="domain" description="Phospholipase C/D" evidence="1">
    <location>
        <begin position="6"/>
        <end position="172"/>
    </location>
</feature>
<evidence type="ECO:0000313" key="3">
    <source>
        <dbReference type="Proteomes" id="UP000824232"/>
    </source>
</evidence>
<reference evidence="2" key="2">
    <citation type="journal article" date="2021" name="PeerJ">
        <title>Extensive microbial diversity within the chicken gut microbiome revealed by metagenomics and culture.</title>
        <authorList>
            <person name="Gilroy R."/>
            <person name="Ravi A."/>
            <person name="Getino M."/>
            <person name="Pursley I."/>
            <person name="Horton D.L."/>
            <person name="Alikhan N.F."/>
            <person name="Baker D."/>
            <person name="Gharbi K."/>
            <person name="Hall N."/>
            <person name="Watson M."/>
            <person name="Adriaenssens E.M."/>
            <person name="Foster-Nyarko E."/>
            <person name="Jarju S."/>
            <person name="Secka A."/>
            <person name="Antonio M."/>
            <person name="Oren A."/>
            <person name="Chaudhuri R.R."/>
            <person name="La Ragione R."/>
            <person name="Hildebrand F."/>
            <person name="Pallen M.J."/>
        </authorList>
    </citation>
    <scope>NUCLEOTIDE SEQUENCE</scope>
    <source>
        <strain evidence="2">CHK184-20233</strain>
    </source>
</reference>